<dbReference type="InterPro" id="IPR021441">
    <property type="entry name" value="DUF3090"/>
</dbReference>
<dbReference type="EMBL" id="CP015970">
    <property type="protein sequence ID" value="AOZ46238.1"/>
    <property type="molecule type" value="Genomic_DNA"/>
</dbReference>
<dbReference type="NCBIfam" id="TIGR03847">
    <property type="entry name" value="conserved hypothetical protein"/>
    <property type="match status" value="1"/>
</dbReference>
<dbReference type="OMA" id="HVCPRQN"/>
<dbReference type="OrthoDB" id="156387at2"/>
<dbReference type="Pfam" id="PF11290">
    <property type="entry name" value="DUF3090"/>
    <property type="match status" value="1"/>
</dbReference>
<accession>A0A142KF60</accession>
<dbReference type="KEGG" id="aaci:ASQ49_11390"/>
<evidence type="ECO:0000313" key="3">
    <source>
        <dbReference type="Proteomes" id="UP000075221"/>
    </source>
</evidence>
<dbReference type="GeneID" id="88085608"/>
<gene>
    <name evidence="2" type="ORF">A8L58_05350</name>
    <name evidence="1" type="ORF">AXH35_03885</name>
</gene>
<sequence length="193" mass="21003">MARLTHRYLRPDRFVCGTVGRPGERTFFIQTRQDGQITSVRCDKEQLQVLTTHLARILDDLARLAAGGILVPGPVDEPVDDEPLDMPLEEEFTAGAIAIAWDSAAGRLVVEVFAISDDEMMEADPQLLLAASPQDAPDSLEVHLSPAQARDFVARGQLVISSGRPACPFCGQPISGSGHICPRANGYRRPLFL</sequence>
<evidence type="ECO:0000313" key="1">
    <source>
        <dbReference type="EMBL" id="AMS04748.1"/>
    </source>
</evidence>
<protein>
    <submittedName>
        <fullName evidence="1">Uncharacterized protein</fullName>
    </submittedName>
</protein>
<dbReference type="EMBL" id="CP014352">
    <property type="protein sequence ID" value="AMS04748.1"/>
    <property type="molecule type" value="Genomic_DNA"/>
</dbReference>
<dbReference type="Proteomes" id="UP000075221">
    <property type="component" value="Chromosome"/>
</dbReference>
<organism evidence="1 3">
    <name type="scientific">Acidipropionibacterium acidipropionici</name>
    <dbReference type="NCBI Taxonomy" id="1748"/>
    <lineage>
        <taxon>Bacteria</taxon>
        <taxon>Bacillati</taxon>
        <taxon>Actinomycetota</taxon>
        <taxon>Actinomycetes</taxon>
        <taxon>Propionibacteriales</taxon>
        <taxon>Propionibacteriaceae</taxon>
        <taxon>Acidipropionibacterium</taxon>
    </lineage>
</organism>
<reference evidence="1 3" key="2">
    <citation type="submission" date="2016-02" db="EMBL/GenBank/DDBJ databases">
        <title>Complete Genome Sequence of Propionibacterium acidipropionici ATCC 55737.</title>
        <authorList>
            <person name="Luna Flores C.H."/>
            <person name="Nielsen L.K."/>
            <person name="Marcellin E."/>
        </authorList>
    </citation>
    <scope>NUCLEOTIDE SEQUENCE [LARGE SCALE GENOMIC DNA]</scope>
    <source>
        <strain evidence="1 3">ATCC 55737</strain>
    </source>
</reference>
<evidence type="ECO:0000313" key="2">
    <source>
        <dbReference type="EMBL" id="AOZ46238.1"/>
    </source>
</evidence>
<proteinExistence type="predicted"/>
<name>A0A142KF60_9ACTN</name>
<reference evidence="2 4" key="1">
    <citation type="journal article" date="2016" name="Plant Dis.">
        <title>Improved production of propionic acid using genome shuffling.</title>
        <authorList>
            <person name="Luna-Flores C.H."/>
            <person name="Palfreyman R.W."/>
            <person name="Kromer J.O."/>
            <person name="Nielsen L.K."/>
            <person name="Marcellin E."/>
        </authorList>
    </citation>
    <scope>NUCLEOTIDE SEQUENCE [LARGE SCALE GENOMIC DNA]</scope>
    <source>
        <strain evidence="2 4">F3E8</strain>
    </source>
</reference>
<evidence type="ECO:0000313" key="4">
    <source>
        <dbReference type="Proteomes" id="UP000178666"/>
    </source>
</evidence>
<dbReference type="AlphaFoldDB" id="A0A142KF60"/>
<dbReference type="Proteomes" id="UP000178666">
    <property type="component" value="Chromosome"/>
</dbReference>
<dbReference type="RefSeq" id="WP_015070790.1">
    <property type="nucleotide sequence ID" value="NZ_CP013126.1"/>
</dbReference>
<keyword evidence="4" id="KW-1185">Reference proteome</keyword>